<keyword evidence="1" id="KW-0808">Transferase</keyword>
<dbReference type="Pfam" id="PF00156">
    <property type="entry name" value="Pribosyltran"/>
    <property type="match status" value="1"/>
</dbReference>
<comment type="caution">
    <text evidence="4">The sequence shown here is derived from an EMBL/GenBank/DDBJ whole genome shotgun (WGS) entry which is preliminary data.</text>
</comment>
<feature type="domain" description="Phosphoribosyltransferase" evidence="3">
    <location>
        <begin position="45"/>
        <end position="173"/>
    </location>
</feature>
<sequence length="188" mass="21070">MNKEFPELTKAIQSAKTIDLPQPGSKTYKFKTLPFGERGTKLNSALLKEVTEGIANSILKNFTKFDYIVSPEPGGHIWGGITALKLSKTINILRSQPSYESAELEVRRKTGYYQQNLYFNHFQRNDHVLVIDDVISTGGTIETILDTLVSIDVKPIGVQLIYAKGDNYKRLAKKYSLPIKFLIAGTTD</sequence>
<dbReference type="GO" id="GO:0016740">
    <property type="term" value="F:transferase activity"/>
    <property type="evidence" value="ECO:0007669"/>
    <property type="project" value="UniProtKB-KW"/>
</dbReference>
<proteinExistence type="predicted"/>
<dbReference type="SUPFAM" id="SSF53271">
    <property type="entry name" value="PRTase-like"/>
    <property type="match status" value="1"/>
</dbReference>
<protein>
    <recommendedName>
        <fullName evidence="3">Phosphoribosyltransferase domain-containing protein</fullName>
    </recommendedName>
</protein>
<dbReference type="InterPro" id="IPR000836">
    <property type="entry name" value="PRTase_dom"/>
</dbReference>
<accession>A0A1G1W5A5</accession>
<reference evidence="4 5" key="1">
    <citation type="journal article" date="2016" name="Nat. Commun.">
        <title>Thousands of microbial genomes shed light on interconnected biogeochemical processes in an aquifer system.</title>
        <authorList>
            <person name="Anantharaman K."/>
            <person name="Brown C.T."/>
            <person name="Hug L.A."/>
            <person name="Sharon I."/>
            <person name="Castelle C.J."/>
            <person name="Probst A.J."/>
            <person name="Thomas B.C."/>
            <person name="Singh A."/>
            <person name="Wilkins M.J."/>
            <person name="Karaoz U."/>
            <person name="Brodie E.L."/>
            <person name="Williams K.H."/>
            <person name="Hubbard S.S."/>
            <person name="Banfield J.F."/>
        </authorList>
    </citation>
    <scope>NUCLEOTIDE SEQUENCE [LARGE SCALE GENOMIC DNA]</scope>
</reference>
<dbReference type="CDD" id="cd06223">
    <property type="entry name" value="PRTases_typeI"/>
    <property type="match status" value="1"/>
</dbReference>
<dbReference type="EMBL" id="MHCP01000032">
    <property type="protein sequence ID" value="OGY22811.1"/>
    <property type="molecule type" value="Genomic_DNA"/>
</dbReference>
<evidence type="ECO:0000313" key="5">
    <source>
        <dbReference type="Proteomes" id="UP000176631"/>
    </source>
</evidence>
<dbReference type="STRING" id="1802593.A2172_01590"/>
<organism evidence="4 5">
    <name type="scientific">Candidatus Woykebacteria bacterium RBG_13_40_15</name>
    <dbReference type="NCBI Taxonomy" id="1802593"/>
    <lineage>
        <taxon>Bacteria</taxon>
        <taxon>Candidatus Woykeibacteriota</taxon>
    </lineage>
</organism>
<evidence type="ECO:0000256" key="1">
    <source>
        <dbReference type="ARBA" id="ARBA00022679"/>
    </source>
</evidence>
<dbReference type="PANTHER" id="PTHR43864:SF1">
    <property type="entry name" value="XANTHINE PHOSPHORIBOSYLTRANSFERASE"/>
    <property type="match status" value="1"/>
</dbReference>
<dbReference type="PANTHER" id="PTHR43864">
    <property type="entry name" value="HYPOXANTHINE/GUANINE PHOSPHORIBOSYLTRANSFERASE"/>
    <property type="match status" value="1"/>
</dbReference>
<keyword evidence="2" id="KW-0660">Purine salvage</keyword>
<dbReference type="InterPro" id="IPR029057">
    <property type="entry name" value="PRTase-like"/>
</dbReference>
<evidence type="ECO:0000256" key="2">
    <source>
        <dbReference type="ARBA" id="ARBA00022726"/>
    </source>
</evidence>
<gene>
    <name evidence="4" type="ORF">A2172_01590</name>
</gene>
<dbReference type="Proteomes" id="UP000176631">
    <property type="component" value="Unassembled WGS sequence"/>
</dbReference>
<name>A0A1G1W5A5_9BACT</name>
<dbReference type="Gene3D" id="3.40.50.2020">
    <property type="match status" value="1"/>
</dbReference>
<evidence type="ECO:0000259" key="3">
    <source>
        <dbReference type="Pfam" id="PF00156"/>
    </source>
</evidence>
<dbReference type="GO" id="GO:0006166">
    <property type="term" value="P:purine ribonucleoside salvage"/>
    <property type="evidence" value="ECO:0007669"/>
    <property type="project" value="UniProtKB-KW"/>
</dbReference>
<evidence type="ECO:0000313" key="4">
    <source>
        <dbReference type="EMBL" id="OGY22811.1"/>
    </source>
</evidence>
<dbReference type="InterPro" id="IPR050118">
    <property type="entry name" value="Pur/Pyrimidine_PRTase"/>
</dbReference>
<dbReference type="AlphaFoldDB" id="A0A1G1W5A5"/>